<evidence type="ECO:0000313" key="1">
    <source>
        <dbReference type="EMBL" id="KAH0850797.1"/>
    </source>
</evidence>
<reference evidence="1 2" key="1">
    <citation type="submission" date="2021-05" db="EMBL/GenBank/DDBJ databases">
        <title>Genome Assembly of Synthetic Allotetraploid Brassica napus Reveals Homoeologous Exchanges between Subgenomes.</title>
        <authorList>
            <person name="Davis J.T."/>
        </authorList>
    </citation>
    <scope>NUCLEOTIDE SEQUENCE [LARGE SCALE GENOMIC DNA]</scope>
    <source>
        <strain evidence="2">cv. Da-Ae</strain>
        <tissue evidence="1">Seedling</tissue>
    </source>
</reference>
<name>A0ABQ7X6L8_BRANA</name>
<comment type="caution">
    <text evidence="1">The sequence shown here is derived from an EMBL/GenBank/DDBJ whole genome shotgun (WGS) entry which is preliminary data.</text>
</comment>
<sequence>MFWRCTTPHISLGSFAMDVNEAVQLGWAACQMPTMSYVSLNPAMAEVAEFKLPEDSIVLAIVESKALALANGVSQKNTFLCTHQENNFLLA</sequence>
<gene>
    <name evidence="1" type="ORF">HID58_095237</name>
</gene>
<dbReference type="Proteomes" id="UP000824890">
    <property type="component" value="Unassembled WGS sequence"/>
</dbReference>
<evidence type="ECO:0000313" key="2">
    <source>
        <dbReference type="Proteomes" id="UP000824890"/>
    </source>
</evidence>
<protein>
    <submittedName>
        <fullName evidence="1">Uncharacterized protein</fullName>
    </submittedName>
</protein>
<keyword evidence="2" id="KW-1185">Reference proteome</keyword>
<organism evidence="1 2">
    <name type="scientific">Brassica napus</name>
    <name type="common">Rape</name>
    <dbReference type="NCBI Taxonomy" id="3708"/>
    <lineage>
        <taxon>Eukaryota</taxon>
        <taxon>Viridiplantae</taxon>
        <taxon>Streptophyta</taxon>
        <taxon>Embryophyta</taxon>
        <taxon>Tracheophyta</taxon>
        <taxon>Spermatophyta</taxon>
        <taxon>Magnoliopsida</taxon>
        <taxon>eudicotyledons</taxon>
        <taxon>Gunneridae</taxon>
        <taxon>Pentapetalae</taxon>
        <taxon>rosids</taxon>
        <taxon>malvids</taxon>
        <taxon>Brassicales</taxon>
        <taxon>Brassicaceae</taxon>
        <taxon>Brassiceae</taxon>
        <taxon>Brassica</taxon>
    </lineage>
</organism>
<accession>A0ABQ7X6L8</accession>
<dbReference type="EMBL" id="JAGKQM010001929">
    <property type="protein sequence ID" value="KAH0850797.1"/>
    <property type="molecule type" value="Genomic_DNA"/>
</dbReference>
<proteinExistence type="predicted"/>